<keyword evidence="4" id="KW-1185">Reference proteome</keyword>
<dbReference type="PANTHER" id="PTHR35369">
    <property type="entry name" value="BLR3025 PROTEIN-RELATED"/>
    <property type="match status" value="1"/>
</dbReference>
<dbReference type="SUPFAM" id="SSF56672">
    <property type="entry name" value="DNA/RNA polymerases"/>
    <property type="match status" value="1"/>
</dbReference>
<evidence type="ECO:0000256" key="1">
    <source>
        <dbReference type="ARBA" id="ARBA00022763"/>
    </source>
</evidence>
<dbReference type="KEGG" id="plal:FXN65_21285"/>
<proteinExistence type="predicted"/>
<sequence length="471" mass="53283">MRWACILLPQLALDGVLRVHPDPEAPLALVTGTPQRRVLRALNPTAKALGLRPGQSLTAAHALTRDFTLVEYDPARIEHWQQLLAAWAYRFSSQVSLRYPRCLLLEVESSFALFGPWPRFEARLRRELAALGFRHRIVVAPNPAAARVLANAYDGLAVANQGELREALGRMPVDRAGLAREAATAFARMGLRHLEQVLQLPRETVARRFPAEVLQHLDTLLGDRPLALECYRPPDEFDLRIELNFEVESHQALLFPLRRLTADLAAFLACRDSGVQRFTLHLEHRDLPETRVPVGLLSAEREAAMLFELARGRLEQLQVPAPVRAFRLQARDLPAFVPERRELFDERPQQSLPWEQLRERLRARLGDDAVHGLAARADHRPECAWQLDAQGPQAPLLPGPPRPGWLLREPVPLRDSSVRILAGPERIESGWWDGGDVRRDYYLVETRAGQRGWAFRTVNGEGPLLLHGWFA</sequence>
<dbReference type="CDD" id="cd03468">
    <property type="entry name" value="PolY_like"/>
    <property type="match status" value="1"/>
</dbReference>
<dbReference type="Proteomes" id="UP000327179">
    <property type="component" value="Chromosome"/>
</dbReference>
<gene>
    <name evidence="3" type="ORF">FXN65_21285</name>
</gene>
<protein>
    <submittedName>
        <fullName evidence="3">DNA polymerase Y family protein</fullName>
    </submittedName>
</protein>
<dbReference type="EMBL" id="CP043311">
    <property type="protein sequence ID" value="QEY64472.1"/>
    <property type="molecule type" value="Genomic_DNA"/>
</dbReference>
<evidence type="ECO:0000259" key="2">
    <source>
        <dbReference type="Pfam" id="PF00817"/>
    </source>
</evidence>
<dbReference type="PANTHER" id="PTHR35369:SF2">
    <property type="entry name" value="BLR3025 PROTEIN"/>
    <property type="match status" value="1"/>
</dbReference>
<keyword evidence="1" id="KW-0227">DNA damage</keyword>
<dbReference type="InterPro" id="IPR043502">
    <property type="entry name" value="DNA/RNA_pol_sf"/>
</dbReference>
<dbReference type="InterPro" id="IPR001126">
    <property type="entry name" value="UmuC"/>
</dbReference>
<dbReference type="InterPro" id="IPR050356">
    <property type="entry name" value="SulA_CellDiv_inhibitor"/>
</dbReference>
<feature type="domain" description="UmuC" evidence="2">
    <location>
        <begin position="25"/>
        <end position="150"/>
    </location>
</feature>
<dbReference type="AlphaFoldDB" id="A0A5J6QRV9"/>
<evidence type="ECO:0000313" key="3">
    <source>
        <dbReference type="EMBL" id="QEY64472.1"/>
    </source>
</evidence>
<dbReference type="RefSeq" id="WP_151136140.1">
    <property type="nucleotide sequence ID" value="NZ_CP043311.1"/>
</dbReference>
<name>A0A5J6QRV9_9GAMM</name>
<reference evidence="3 4" key="1">
    <citation type="submission" date="2019-08" db="EMBL/GenBank/DDBJ databases">
        <title>Whole-genome Sequencing of e-waste polymer degrading bacterium Pseudomonas sp. strain PE08.</title>
        <authorList>
            <person name="Kirdat K."/>
            <person name="Debbarma P."/>
            <person name="Narawade N."/>
            <person name="Suyal D."/>
            <person name="Thorat V."/>
            <person name="Shouche Y."/>
            <person name="Goel R."/>
            <person name="Yadav A."/>
        </authorList>
    </citation>
    <scope>NUCLEOTIDE SEQUENCE [LARGE SCALE GENOMIC DNA]</scope>
    <source>
        <strain evidence="3 4">PE08</strain>
    </source>
</reference>
<dbReference type="GO" id="GO:0006281">
    <property type="term" value="P:DNA repair"/>
    <property type="evidence" value="ECO:0007669"/>
    <property type="project" value="InterPro"/>
</dbReference>
<organism evidence="3 4">
    <name type="scientific">Metapseudomonas lalkuanensis</name>
    <dbReference type="NCBI Taxonomy" id="2604832"/>
    <lineage>
        <taxon>Bacteria</taxon>
        <taxon>Pseudomonadati</taxon>
        <taxon>Pseudomonadota</taxon>
        <taxon>Gammaproteobacteria</taxon>
        <taxon>Pseudomonadales</taxon>
        <taxon>Pseudomonadaceae</taxon>
        <taxon>Metapseudomonas</taxon>
    </lineage>
</organism>
<evidence type="ECO:0000313" key="4">
    <source>
        <dbReference type="Proteomes" id="UP000327179"/>
    </source>
</evidence>
<accession>A0A5J6QRV9</accession>
<dbReference type="Pfam" id="PF00817">
    <property type="entry name" value="IMS"/>
    <property type="match status" value="1"/>
</dbReference>